<name>A0A061RWA5_9CHLO</name>
<dbReference type="AlphaFoldDB" id="A0A061RWA5"/>
<evidence type="ECO:0000313" key="2">
    <source>
        <dbReference type="EMBL" id="JAC76238.1"/>
    </source>
</evidence>
<accession>A0A061RWA5</accession>
<sequence length="79" mass="8867">HDWLPVATDRPSQRNMRRRKAAEEKGTEELASACAEGRIVIADRNPKTETYATPALSSDEERKMEMAVETLVVSDSDFT</sequence>
<reference evidence="2" key="1">
    <citation type="submission" date="2014-05" db="EMBL/GenBank/DDBJ databases">
        <title>The transcriptome of the halophilic microalga Tetraselmis sp. GSL018 isolated from the Great Salt Lake, Utah.</title>
        <authorList>
            <person name="Jinkerson R.E."/>
            <person name="D'Adamo S."/>
            <person name="Posewitz M.C."/>
        </authorList>
    </citation>
    <scope>NUCLEOTIDE SEQUENCE</scope>
    <source>
        <strain evidence="2">GSL018</strain>
    </source>
</reference>
<proteinExistence type="predicted"/>
<organism evidence="2">
    <name type="scientific">Tetraselmis sp. GSL018</name>
    <dbReference type="NCBI Taxonomy" id="582737"/>
    <lineage>
        <taxon>Eukaryota</taxon>
        <taxon>Viridiplantae</taxon>
        <taxon>Chlorophyta</taxon>
        <taxon>core chlorophytes</taxon>
        <taxon>Chlorodendrophyceae</taxon>
        <taxon>Chlorodendrales</taxon>
        <taxon>Chlorodendraceae</taxon>
        <taxon>Tetraselmis</taxon>
    </lineage>
</organism>
<evidence type="ECO:0000256" key="1">
    <source>
        <dbReference type="SAM" id="MobiDB-lite"/>
    </source>
</evidence>
<feature type="non-terminal residue" evidence="2">
    <location>
        <position position="1"/>
    </location>
</feature>
<dbReference type="EMBL" id="GBEZ01009342">
    <property type="protein sequence ID" value="JAC76238.1"/>
    <property type="molecule type" value="Transcribed_RNA"/>
</dbReference>
<feature type="region of interest" description="Disordered" evidence="1">
    <location>
        <begin position="1"/>
        <end position="30"/>
    </location>
</feature>
<gene>
    <name evidence="2" type="ORF">TSPGSL018_20730</name>
</gene>
<protein>
    <submittedName>
        <fullName evidence="2">Uncharacterized protein</fullName>
    </submittedName>
</protein>